<accession>A0A211ZPR2</accession>
<proteinExistence type="predicted"/>
<evidence type="ECO:0000256" key="1">
    <source>
        <dbReference type="SAM" id="Phobius"/>
    </source>
</evidence>
<dbReference type="OrthoDB" id="9953667at2"/>
<evidence type="ECO:0000259" key="2">
    <source>
        <dbReference type="Pfam" id="PF01569"/>
    </source>
</evidence>
<keyword evidence="1" id="KW-0812">Transmembrane</keyword>
<feature type="transmembrane region" description="Helical" evidence="1">
    <location>
        <begin position="52"/>
        <end position="70"/>
    </location>
</feature>
<keyword evidence="1" id="KW-0472">Membrane</keyword>
<feature type="transmembrane region" description="Helical" evidence="1">
    <location>
        <begin position="116"/>
        <end position="134"/>
    </location>
</feature>
<dbReference type="Pfam" id="PF01569">
    <property type="entry name" value="PAP2"/>
    <property type="match status" value="1"/>
</dbReference>
<dbReference type="EMBL" id="NHON01000015">
    <property type="protein sequence ID" value="OWJ67229.1"/>
    <property type="molecule type" value="Genomic_DNA"/>
</dbReference>
<dbReference type="SUPFAM" id="SSF48317">
    <property type="entry name" value="Acid phosphatase/Vanadium-dependent haloperoxidase"/>
    <property type="match status" value="1"/>
</dbReference>
<sequence>MPLHPRPRAWDDIGMKPIVLLMSIGLLGWWYVVVPLQVIVAAVALAHGRRRLAVFSLAALAMAVVTVRAARAAVDWHPEGFGQVGVVLPSGHSALVVVAVTTLAALVWPRWTRARVTVAAALILAVGAVMTVGGHTVGDVVVGLALGGISVLVAGTVARFRWPRRASAV</sequence>
<keyword evidence="1" id="KW-1133">Transmembrane helix</keyword>
<dbReference type="InterPro" id="IPR036938">
    <property type="entry name" value="PAP2/HPO_sf"/>
</dbReference>
<evidence type="ECO:0000313" key="3">
    <source>
        <dbReference type="EMBL" id="OWJ67229.1"/>
    </source>
</evidence>
<name>A0A211ZPR2_9PROT</name>
<feature type="transmembrane region" description="Helical" evidence="1">
    <location>
        <begin position="140"/>
        <end position="160"/>
    </location>
</feature>
<dbReference type="Proteomes" id="UP000196655">
    <property type="component" value="Unassembled WGS sequence"/>
</dbReference>
<reference evidence="4" key="1">
    <citation type="submission" date="2017-05" db="EMBL/GenBank/DDBJ databases">
        <authorList>
            <person name="Macchi M."/>
            <person name="Festa S."/>
            <person name="Coppotelli B.M."/>
            <person name="Morelli I.S."/>
        </authorList>
    </citation>
    <scope>NUCLEOTIDE SEQUENCE [LARGE SCALE GENOMIC DNA]</scope>
    <source>
        <strain evidence="4">I</strain>
    </source>
</reference>
<comment type="caution">
    <text evidence="3">The sequence shown here is derived from an EMBL/GenBank/DDBJ whole genome shotgun (WGS) entry which is preliminary data.</text>
</comment>
<dbReference type="Gene3D" id="1.20.144.10">
    <property type="entry name" value="Phosphatidic acid phosphatase type 2/haloperoxidase"/>
    <property type="match status" value="1"/>
</dbReference>
<evidence type="ECO:0000313" key="4">
    <source>
        <dbReference type="Proteomes" id="UP000196655"/>
    </source>
</evidence>
<dbReference type="AlphaFoldDB" id="A0A211ZPR2"/>
<feature type="transmembrane region" description="Helical" evidence="1">
    <location>
        <begin position="90"/>
        <end position="109"/>
    </location>
</feature>
<gene>
    <name evidence="3" type="ORF">BWR60_10545</name>
</gene>
<feature type="transmembrane region" description="Helical" evidence="1">
    <location>
        <begin position="20"/>
        <end position="45"/>
    </location>
</feature>
<dbReference type="InterPro" id="IPR000326">
    <property type="entry name" value="PAP2/HPO"/>
</dbReference>
<keyword evidence="4" id="KW-1185">Reference proteome</keyword>
<protein>
    <recommendedName>
        <fullName evidence="2">Phosphatidic acid phosphatase type 2/haloperoxidase domain-containing protein</fullName>
    </recommendedName>
</protein>
<organism evidence="3 4">
    <name type="scientific">Inquilinus limosus</name>
    <dbReference type="NCBI Taxonomy" id="171674"/>
    <lineage>
        <taxon>Bacteria</taxon>
        <taxon>Pseudomonadati</taxon>
        <taxon>Pseudomonadota</taxon>
        <taxon>Alphaproteobacteria</taxon>
        <taxon>Rhodospirillales</taxon>
        <taxon>Rhodospirillaceae</taxon>
        <taxon>Inquilinus</taxon>
    </lineage>
</organism>
<feature type="domain" description="Phosphatidic acid phosphatase type 2/haloperoxidase" evidence="2">
    <location>
        <begin position="88"/>
        <end position="154"/>
    </location>
</feature>